<evidence type="ECO:0000256" key="9">
    <source>
        <dbReference type="SAM" id="MobiDB-lite"/>
    </source>
</evidence>
<dbReference type="InterPro" id="IPR001849">
    <property type="entry name" value="PH_domain"/>
</dbReference>
<evidence type="ECO:0000256" key="7">
    <source>
        <dbReference type="ARBA" id="ARBA00023121"/>
    </source>
</evidence>
<feature type="region of interest" description="Disordered" evidence="9">
    <location>
        <begin position="555"/>
        <end position="666"/>
    </location>
</feature>
<dbReference type="InterPro" id="IPR019411">
    <property type="entry name" value="MMM1_dom"/>
</dbReference>
<keyword evidence="4" id="KW-0256">Endoplasmic reticulum</keyword>
<evidence type="ECO:0000256" key="5">
    <source>
        <dbReference type="ARBA" id="ARBA00022989"/>
    </source>
</evidence>
<accession>A0A9W4TYN1</accession>
<organism evidence="12 13">
    <name type="scientific">Candida verbasci</name>
    <dbReference type="NCBI Taxonomy" id="1227364"/>
    <lineage>
        <taxon>Eukaryota</taxon>
        <taxon>Fungi</taxon>
        <taxon>Dikarya</taxon>
        <taxon>Ascomycota</taxon>
        <taxon>Saccharomycotina</taxon>
        <taxon>Pichiomycetes</taxon>
        <taxon>Debaryomycetaceae</taxon>
        <taxon>Candida/Lodderomyces clade</taxon>
        <taxon>Candida</taxon>
    </lineage>
</organism>
<dbReference type="GO" id="GO:0015914">
    <property type="term" value="P:phospholipid transport"/>
    <property type="evidence" value="ECO:0007669"/>
    <property type="project" value="TreeGrafter"/>
</dbReference>
<keyword evidence="13" id="KW-1185">Reference proteome</keyword>
<dbReference type="GO" id="GO:0032865">
    <property type="term" value="C:ERMES complex"/>
    <property type="evidence" value="ECO:0007669"/>
    <property type="project" value="TreeGrafter"/>
</dbReference>
<evidence type="ECO:0000256" key="2">
    <source>
        <dbReference type="ARBA" id="ARBA00022448"/>
    </source>
</evidence>
<keyword evidence="2" id="KW-0813">Transport</keyword>
<feature type="transmembrane region" description="Helical" evidence="10">
    <location>
        <begin position="7"/>
        <end position="29"/>
    </location>
</feature>
<evidence type="ECO:0000256" key="4">
    <source>
        <dbReference type="ARBA" id="ARBA00022824"/>
    </source>
</evidence>
<dbReference type="PROSITE" id="PS51847">
    <property type="entry name" value="SMP"/>
    <property type="match status" value="1"/>
</dbReference>
<dbReference type="EMBL" id="CANTUO010000005">
    <property type="protein sequence ID" value="CAI5760058.1"/>
    <property type="molecule type" value="Genomic_DNA"/>
</dbReference>
<evidence type="ECO:0000256" key="3">
    <source>
        <dbReference type="ARBA" id="ARBA00022692"/>
    </source>
</evidence>
<dbReference type="GO" id="GO:0008289">
    <property type="term" value="F:lipid binding"/>
    <property type="evidence" value="ECO:0007669"/>
    <property type="project" value="UniProtKB-KW"/>
</dbReference>
<dbReference type="InterPro" id="IPR031468">
    <property type="entry name" value="SMP_LBD"/>
</dbReference>
<dbReference type="GO" id="GO:1990456">
    <property type="term" value="P:mitochondrion-endoplasmic reticulum membrane tethering"/>
    <property type="evidence" value="ECO:0007669"/>
    <property type="project" value="TreeGrafter"/>
</dbReference>
<feature type="compositionally biased region" description="Acidic residues" evidence="9">
    <location>
        <begin position="468"/>
        <end position="477"/>
    </location>
</feature>
<evidence type="ECO:0000313" key="13">
    <source>
        <dbReference type="Proteomes" id="UP001152885"/>
    </source>
</evidence>
<keyword evidence="6" id="KW-0445">Lipid transport</keyword>
<feature type="domain" description="SMP-LTD" evidence="11">
    <location>
        <begin position="258"/>
        <end position="452"/>
    </location>
</feature>
<feature type="compositionally biased region" description="Low complexity" evidence="9">
    <location>
        <begin position="530"/>
        <end position="540"/>
    </location>
</feature>
<evidence type="ECO:0000259" key="11">
    <source>
        <dbReference type="PROSITE" id="PS51847"/>
    </source>
</evidence>
<sequence length="666" mass="76673">MTFLWFLFIYILGGLTFIPSLIIVIFYLLPQQQQQEEIDDSNDVKTGEIEEQNGLETYKVGWIIVTRDHIESPDDINSTMQSITESSETKSAYSTLYKIAKEEETDDDREEEVTPQQSNVKPKKHKFYAILKHGNLFLYKDQSIKDVKHVIVMSNYFVSIWPRDLTDVQLFTKYSCIALINCNNLKSLNSHSKGSFYIYVDNNYDKEDWYFALIRSTKLKNKTSEIPSHLNPNIEANTLHFKTKDMINLIQTLYSSDSNLQTKWINALIGRWYLGIKDTSYFKNYIEVKFNKKLNKIKRPDFLNQFKITNVEPGNSAPFFTYPNLKEINPDGTVLVSSYISYNGNISITIETKLDITFGGFTKFTNKKEVDIVLKITLLKLQGPILIKFKPPPSNRIWYTYETEPILNFKIEPLVSTKALNFNFITNSIEKKFKENFKESMVLPHWDDLVFFDTKDQLYKGGIWKEKEEEETEETEVSVEAKEKDSESISQPPTIVSDSDIELKSSDVKSKFTSTIKKMAKKQSTLNLEETSPTTTIPTESTNYTNYFKKFWNSTSNSTLNNHKDKQPYTPPEMISNRRPRRSTSNSLSSSISVNNLNNDIPDQASIRSEPTIGLTSPQQIQQLQPPQPSLSGISPTTTTSGFASPTRSRTLRKPPPKMDDDVNYE</sequence>
<evidence type="ECO:0000313" key="12">
    <source>
        <dbReference type="EMBL" id="CAI5760058.1"/>
    </source>
</evidence>
<dbReference type="AlphaFoldDB" id="A0A9W4TYN1"/>
<keyword evidence="8 10" id="KW-0472">Membrane</keyword>
<feature type="compositionally biased region" description="Low complexity" evidence="9">
    <location>
        <begin position="583"/>
        <end position="599"/>
    </location>
</feature>
<keyword evidence="7" id="KW-0446">Lipid-binding</keyword>
<dbReference type="GO" id="GO:0005789">
    <property type="term" value="C:endoplasmic reticulum membrane"/>
    <property type="evidence" value="ECO:0007669"/>
    <property type="project" value="UniProtKB-SubCell"/>
</dbReference>
<evidence type="ECO:0000256" key="8">
    <source>
        <dbReference type="ARBA" id="ARBA00023136"/>
    </source>
</evidence>
<dbReference type="PANTHER" id="PTHR13466">
    <property type="entry name" value="TEX2 PROTEIN-RELATED"/>
    <property type="match status" value="1"/>
</dbReference>
<dbReference type="PANTHER" id="PTHR13466:SF19">
    <property type="entry name" value="NUCLEUS-VACUOLE JUNCTION PROTEIN 2"/>
    <property type="match status" value="1"/>
</dbReference>
<feature type="compositionally biased region" description="Basic and acidic residues" evidence="9">
    <location>
        <begin position="657"/>
        <end position="666"/>
    </location>
</feature>
<evidence type="ECO:0000256" key="10">
    <source>
        <dbReference type="SAM" id="Phobius"/>
    </source>
</evidence>
<feature type="region of interest" description="Disordered" evidence="9">
    <location>
        <begin position="466"/>
        <end position="500"/>
    </location>
</feature>
<feature type="compositionally biased region" description="Polar residues" evidence="9">
    <location>
        <begin position="637"/>
        <end position="649"/>
    </location>
</feature>
<feature type="compositionally biased region" description="Low complexity" evidence="9">
    <location>
        <begin position="617"/>
        <end position="636"/>
    </location>
</feature>
<dbReference type="OrthoDB" id="26740at2759"/>
<evidence type="ECO:0000256" key="1">
    <source>
        <dbReference type="ARBA" id="ARBA00004586"/>
    </source>
</evidence>
<keyword evidence="5 10" id="KW-1133">Transmembrane helix</keyword>
<protein>
    <recommendedName>
        <fullName evidence="11">SMP-LTD domain-containing protein</fullName>
    </recommendedName>
</protein>
<dbReference type="SUPFAM" id="SSF50729">
    <property type="entry name" value="PH domain-like"/>
    <property type="match status" value="1"/>
</dbReference>
<name>A0A9W4TYN1_9ASCO</name>
<dbReference type="SMART" id="SM00233">
    <property type="entry name" value="PH"/>
    <property type="match status" value="1"/>
</dbReference>
<comment type="caution">
    <text evidence="12">The sequence shown here is derived from an EMBL/GenBank/DDBJ whole genome shotgun (WGS) entry which is preliminary data.</text>
</comment>
<gene>
    <name evidence="12" type="ORF">CANVERA_P4570</name>
</gene>
<evidence type="ECO:0000256" key="6">
    <source>
        <dbReference type="ARBA" id="ARBA00023055"/>
    </source>
</evidence>
<feature type="compositionally biased region" description="Polar residues" evidence="9">
    <location>
        <begin position="488"/>
        <end position="497"/>
    </location>
</feature>
<dbReference type="InterPro" id="IPR011993">
    <property type="entry name" value="PH-like_dom_sf"/>
</dbReference>
<dbReference type="CDD" id="cd21675">
    <property type="entry name" value="SMP_TEX2"/>
    <property type="match status" value="1"/>
</dbReference>
<dbReference type="Gene3D" id="2.30.29.30">
    <property type="entry name" value="Pleckstrin-homology domain (PH domain)/Phosphotyrosine-binding domain (PTB)"/>
    <property type="match status" value="1"/>
</dbReference>
<comment type="subcellular location">
    <subcellularLocation>
        <location evidence="1">Endoplasmic reticulum membrane</location>
    </subcellularLocation>
</comment>
<proteinExistence type="predicted"/>
<keyword evidence="3 10" id="KW-0812">Transmembrane</keyword>
<feature type="compositionally biased region" description="Polar residues" evidence="9">
    <location>
        <begin position="520"/>
        <end position="529"/>
    </location>
</feature>
<dbReference type="Proteomes" id="UP001152885">
    <property type="component" value="Unassembled WGS sequence"/>
</dbReference>
<dbReference type="Pfam" id="PF10296">
    <property type="entry name" value="MMM1"/>
    <property type="match status" value="1"/>
</dbReference>
<feature type="region of interest" description="Disordered" evidence="9">
    <location>
        <begin position="520"/>
        <end position="540"/>
    </location>
</feature>
<reference evidence="12" key="1">
    <citation type="submission" date="2022-12" db="EMBL/GenBank/DDBJ databases">
        <authorList>
            <person name="Brejova B."/>
        </authorList>
    </citation>
    <scope>NUCLEOTIDE SEQUENCE</scope>
</reference>